<dbReference type="OrthoDB" id="5878462at2"/>
<name>A0A1M7Z398_9VIBR</name>
<dbReference type="EMBL" id="FRFG01000098">
    <property type="protein sequence ID" value="SHO59126.1"/>
    <property type="molecule type" value="Genomic_DNA"/>
</dbReference>
<protein>
    <submittedName>
        <fullName evidence="1">Uncharacterized protein</fullName>
    </submittedName>
</protein>
<keyword evidence="2" id="KW-1185">Reference proteome</keyword>
<evidence type="ECO:0000313" key="2">
    <source>
        <dbReference type="Proteomes" id="UP000184600"/>
    </source>
</evidence>
<dbReference type="STRING" id="1117707.VQ7734_04903"/>
<dbReference type="RefSeq" id="WP_073586551.1">
    <property type="nucleotide sequence ID" value="NZ_AP024897.1"/>
</dbReference>
<reference evidence="2" key="1">
    <citation type="submission" date="2016-12" db="EMBL/GenBank/DDBJ databases">
        <authorList>
            <person name="Rodrigo-Torres L."/>
            <person name="Arahal R.D."/>
            <person name="Lucena T."/>
        </authorList>
    </citation>
    <scope>NUCLEOTIDE SEQUENCE [LARGE SCALE GENOMIC DNA]</scope>
</reference>
<dbReference type="AlphaFoldDB" id="A0A1M7Z398"/>
<accession>A0A1M7Z398</accession>
<sequence length="74" mass="8428">MSASVQTINKFCEETGMSRTKVKELINDCVIPVIPQERSGSLVLINKLEFDRRIAANQITLPVSPRKRKQLEEE</sequence>
<gene>
    <name evidence="1" type="ORF">VQ7734_04903</name>
</gene>
<dbReference type="Proteomes" id="UP000184600">
    <property type="component" value="Unassembled WGS sequence"/>
</dbReference>
<evidence type="ECO:0000313" key="1">
    <source>
        <dbReference type="EMBL" id="SHO59126.1"/>
    </source>
</evidence>
<proteinExistence type="predicted"/>
<organism evidence="1 2">
    <name type="scientific">Vibrio quintilis</name>
    <dbReference type="NCBI Taxonomy" id="1117707"/>
    <lineage>
        <taxon>Bacteria</taxon>
        <taxon>Pseudomonadati</taxon>
        <taxon>Pseudomonadota</taxon>
        <taxon>Gammaproteobacteria</taxon>
        <taxon>Vibrionales</taxon>
        <taxon>Vibrionaceae</taxon>
        <taxon>Vibrio</taxon>
    </lineage>
</organism>